<comment type="caution">
    <text evidence="2">The sequence shown here is derived from an EMBL/GenBank/DDBJ whole genome shotgun (WGS) entry which is preliminary data.</text>
</comment>
<accession>A0A2N8TSQ1</accession>
<evidence type="ECO:0000256" key="1">
    <source>
        <dbReference type="SAM" id="Phobius"/>
    </source>
</evidence>
<evidence type="ECO:0000313" key="2">
    <source>
        <dbReference type="EMBL" id="PNG22013.1"/>
    </source>
</evidence>
<gene>
    <name evidence="2" type="ORF">C1J00_11735</name>
</gene>
<dbReference type="EMBL" id="POUC01000063">
    <property type="protein sequence ID" value="PNG22013.1"/>
    <property type="molecule type" value="Genomic_DNA"/>
</dbReference>
<reference evidence="2 3" key="1">
    <citation type="submission" date="2018-01" db="EMBL/GenBank/DDBJ databases">
        <title>Draft genome sequence of Streptomyces sp. 13K301.</title>
        <authorList>
            <person name="Sahin N."/>
            <person name="Saygin H."/>
            <person name="Ay H."/>
        </authorList>
    </citation>
    <scope>NUCLEOTIDE SEQUENCE [LARGE SCALE GENOMIC DNA]</scope>
    <source>
        <strain evidence="2 3">13K301</strain>
    </source>
</reference>
<keyword evidence="1" id="KW-0472">Membrane</keyword>
<feature type="transmembrane region" description="Helical" evidence="1">
    <location>
        <begin position="6"/>
        <end position="30"/>
    </location>
</feature>
<dbReference type="RefSeq" id="WP_102908986.1">
    <property type="nucleotide sequence ID" value="NZ_POUC01000063.1"/>
</dbReference>
<evidence type="ECO:0000313" key="3">
    <source>
        <dbReference type="Proteomes" id="UP000235943"/>
    </source>
</evidence>
<name>A0A2N8TSQ1_9ACTN</name>
<keyword evidence="3" id="KW-1185">Reference proteome</keyword>
<dbReference type="Proteomes" id="UP000235943">
    <property type="component" value="Unassembled WGS sequence"/>
</dbReference>
<keyword evidence="1" id="KW-0812">Transmembrane</keyword>
<organism evidence="2 3">
    <name type="scientific">Streptomyces cahuitamycinicus</name>
    <dbReference type="NCBI Taxonomy" id="2070367"/>
    <lineage>
        <taxon>Bacteria</taxon>
        <taxon>Bacillati</taxon>
        <taxon>Actinomycetota</taxon>
        <taxon>Actinomycetes</taxon>
        <taxon>Kitasatosporales</taxon>
        <taxon>Streptomycetaceae</taxon>
        <taxon>Streptomyces</taxon>
    </lineage>
</organism>
<dbReference type="AlphaFoldDB" id="A0A2N8TSQ1"/>
<dbReference type="OrthoDB" id="4307221at2"/>
<keyword evidence="1" id="KW-1133">Transmembrane helix</keyword>
<proteinExistence type="predicted"/>
<protein>
    <submittedName>
        <fullName evidence="2">Uncharacterized protein</fullName>
    </submittedName>
</protein>
<sequence length="189" mass="21718">MALEPWEATLIAASVGAVASTSAVLFTHLLTRARDRRHKRWDRRMDTYVELLKSRRAMGSARRDFLAKRTTPSQVFDAEEELKDLGPLRAQLSMFGSTAVQALDDLALVGFTQWMKALSEWRDFDSMARADPESARRAEEKLEQIKTLSESADLIEKRMTEAILAEADFKVPFKLERWRSPFRRDAVKR</sequence>